<evidence type="ECO:0000256" key="6">
    <source>
        <dbReference type="ARBA" id="ARBA00022692"/>
    </source>
</evidence>
<keyword evidence="4" id="KW-1003">Cell membrane</keyword>
<protein>
    <recommendedName>
        <fullName evidence="3">Cell division protein FtsX</fullName>
    </recommendedName>
</protein>
<evidence type="ECO:0000256" key="2">
    <source>
        <dbReference type="ARBA" id="ARBA00007379"/>
    </source>
</evidence>
<feature type="domain" description="FtsX extracellular" evidence="12">
    <location>
        <begin position="23"/>
        <end position="116"/>
    </location>
</feature>
<evidence type="ECO:0000259" key="12">
    <source>
        <dbReference type="Pfam" id="PF18075"/>
    </source>
</evidence>
<organism evidence="13">
    <name type="scientific">marine metagenome</name>
    <dbReference type="NCBI Taxonomy" id="408172"/>
    <lineage>
        <taxon>unclassified sequences</taxon>
        <taxon>metagenomes</taxon>
        <taxon>ecological metagenomes</taxon>
    </lineage>
</organism>
<feature type="domain" description="ABC3 transporter permease C-terminal" evidence="11">
    <location>
        <begin position="139"/>
        <end position="256"/>
    </location>
</feature>
<evidence type="ECO:0000256" key="4">
    <source>
        <dbReference type="ARBA" id="ARBA00022475"/>
    </source>
</evidence>
<dbReference type="InterPro" id="IPR040690">
    <property type="entry name" value="FtsX_ECD"/>
</dbReference>
<feature type="transmembrane region" description="Helical" evidence="10">
    <location>
        <begin position="191"/>
        <end position="210"/>
    </location>
</feature>
<keyword evidence="6 10" id="KW-0812">Transmembrane</keyword>
<dbReference type="AlphaFoldDB" id="A0A381QGV9"/>
<gene>
    <name evidence="13" type="ORF">METZ01_LOCUS30473</name>
</gene>
<evidence type="ECO:0000256" key="9">
    <source>
        <dbReference type="ARBA" id="ARBA00023306"/>
    </source>
</evidence>
<dbReference type="GO" id="GO:0051301">
    <property type="term" value="P:cell division"/>
    <property type="evidence" value="ECO:0007669"/>
    <property type="project" value="UniProtKB-KW"/>
</dbReference>
<keyword evidence="9" id="KW-0131">Cell cycle</keyword>
<evidence type="ECO:0000256" key="10">
    <source>
        <dbReference type="SAM" id="Phobius"/>
    </source>
</evidence>
<dbReference type="GO" id="GO:0005886">
    <property type="term" value="C:plasma membrane"/>
    <property type="evidence" value="ECO:0007669"/>
    <property type="project" value="UniProtKB-SubCell"/>
</dbReference>
<evidence type="ECO:0000256" key="1">
    <source>
        <dbReference type="ARBA" id="ARBA00004651"/>
    </source>
</evidence>
<evidence type="ECO:0000256" key="3">
    <source>
        <dbReference type="ARBA" id="ARBA00021907"/>
    </source>
</evidence>
<dbReference type="PANTHER" id="PTHR47755:SF1">
    <property type="entry name" value="CELL DIVISION PROTEIN FTSX"/>
    <property type="match status" value="1"/>
</dbReference>
<evidence type="ECO:0000313" key="13">
    <source>
        <dbReference type="EMBL" id="SUZ77619.1"/>
    </source>
</evidence>
<dbReference type="PANTHER" id="PTHR47755">
    <property type="entry name" value="CELL DIVISION PROTEIN FTSX"/>
    <property type="match status" value="1"/>
</dbReference>
<name>A0A381QGV9_9ZZZZ</name>
<dbReference type="InterPro" id="IPR003838">
    <property type="entry name" value="ABC3_permease_C"/>
</dbReference>
<proteinExistence type="inferred from homology"/>
<sequence>MGAFFLLAFNAKKISNDFKEKIPVTIYLKDIAKKIEIVQLQKKINLKDYTKSINYISKEKGAEILIEEIEENFLEFLGTNPILNSIDIYLKSDFVKSDILDNISKEFSEINFVDEVRYDAPLVSLINENLKKIKFWVLVFASFFLLISILIINSSIRLSIYSNRMIIKTMQLVGATKRFIRKPFINTHIKLGIVSSIIAISLLSISIYYLENLIDGLNLMADINLIFALFLCILIFSIIITSICTYFATQRFLKLKIEQLY</sequence>
<evidence type="ECO:0000256" key="7">
    <source>
        <dbReference type="ARBA" id="ARBA00022989"/>
    </source>
</evidence>
<evidence type="ECO:0000256" key="8">
    <source>
        <dbReference type="ARBA" id="ARBA00023136"/>
    </source>
</evidence>
<comment type="similarity">
    <text evidence="2">Belongs to the ABC-4 integral membrane protein family. FtsX subfamily.</text>
</comment>
<keyword evidence="8 10" id="KW-0472">Membrane</keyword>
<reference evidence="13" key="1">
    <citation type="submission" date="2018-05" db="EMBL/GenBank/DDBJ databases">
        <authorList>
            <person name="Lanie J.A."/>
            <person name="Ng W.-L."/>
            <person name="Kazmierczak K.M."/>
            <person name="Andrzejewski T.M."/>
            <person name="Davidsen T.M."/>
            <person name="Wayne K.J."/>
            <person name="Tettelin H."/>
            <person name="Glass J.I."/>
            <person name="Rusch D."/>
            <person name="Podicherti R."/>
            <person name="Tsui H.-C.T."/>
            <person name="Winkler M.E."/>
        </authorList>
    </citation>
    <scope>NUCLEOTIDE SEQUENCE</scope>
</reference>
<comment type="subcellular location">
    <subcellularLocation>
        <location evidence="1">Cell membrane</location>
        <topology evidence="1">Multi-pass membrane protein</topology>
    </subcellularLocation>
</comment>
<dbReference type="Pfam" id="PF18075">
    <property type="entry name" value="FtsX_ECD"/>
    <property type="match status" value="1"/>
</dbReference>
<dbReference type="EMBL" id="UINC01001324">
    <property type="protein sequence ID" value="SUZ77619.1"/>
    <property type="molecule type" value="Genomic_DNA"/>
</dbReference>
<accession>A0A381QGV9</accession>
<keyword evidence="5" id="KW-0132">Cell division</keyword>
<dbReference type="InterPro" id="IPR004513">
    <property type="entry name" value="FtsX"/>
</dbReference>
<feature type="transmembrane region" description="Helical" evidence="10">
    <location>
        <begin position="135"/>
        <end position="156"/>
    </location>
</feature>
<feature type="transmembrane region" description="Helical" evidence="10">
    <location>
        <begin position="225"/>
        <end position="248"/>
    </location>
</feature>
<evidence type="ECO:0000256" key="5">
    <source>
        <dbReference type="ARBA" id="ARBA00022618"/>
    </source>
</evidence>
<dbReference type="Gene3D" id="3.30.70.3040">
    <property type="match status" value="1"/>
</dbReference>
<dbReference type="Pfam" id="PF02687">
    <property type="entry name" value="FtsX"/>
    <property type="match status" value="1"/>
</dbReference>
<dbReference type="PIRSF" id="PIRSF003097">
    <property type="entry name" value="FtsX"/>
    <property type="match status" value="1"/>
</dbReference>
<keyword evidence="7 10" id="KW-1133">Transmembrane helix</keyword>
<evidence type="ECO:0000259" key="11">
    <source>
        <dbReference type="Pfam" id="PF02687"/>
    </source>
</evidence>